<keyword evidence="3" id="KW-1133">Transmembrane helix</keyword>
<protein>
    <submittedName>
        <fullName evidence="7">Uncharacterized protein</fullName>
    </submittedName>
</protein>
<evidence type="ECO:0000256" key="1">
    <source>
        <dbReference type="ARBA" id="ARBA00004194"/>
    </source>
</evidence>
<dbReference type="STRING" id="4081.A0A3Q7J3B4"/>
<dbReference type="Gramene" id="Solyc12g008395.1.1">
    <property type="protein sequence ID" value="Solyc12g008395.1.1"/>
    <property type="gene ID" value="Solyc12g008395.1"/>
</dbReference>
<comment type="subcellular location">
    <subcellularLocation>
        <location evidence="1">Golgi apparatus membrane</location>
        <topology evidence="1">Single-pass membrane protein</topology>
    </subcellularLocation>
</comment>
<dbReference type="Pfam" id="PF09787">
    <property type="entry name" value="Golgin_A5"/>
    <property type="match status" value="1"/>
</dbReference>
<dbReference type="PANTHER" id="PTHR13815:SF7">
    <property type="entry name" value="GOLGIN SUBFAMILY A MEMBER 5"/>
    <property type="match status" value="1"/>
</dbReference>
<organism evidence="7">
    <name type="scientific">Solanum lycopersicum</name>
    <name type="common">Tomato</name>
    <name type="synonym">Lycopersicon esculentum</name>
    <dbReference type="NCBI Taxonomy" id="4081"/>
    <lineage>
        <taxon>Eukaryota</taxon>
        <taxon>Viridiplantae</taxon>
        <taxon>Streptophyta</taxon>
        <taxon>Embryophyta</taxon>
        <taxon>Tracheophyta</taxon>
        <taxon>Spermatophyta</taxon>
        <taxon>Magnoliopsida</taxon>
        <taxon>eudicotyledons</taxon>
        <taxon>Gunneridae</taxon>
        <taxon>Pentapetalae</taxon>
        <taxon>asterids</taxon>
        <taxon>lamiids</taxon>
        <taxon>Solanales</taxon>
        <taxon>Solanaceae</taxon>
        <taxon>Solanoideae</taxon>
        <taxon>Solaneae</taxon>
        <taxon>Solanum</taxon>
        <taxon>Solanum subgen. Lycopersicon</taxon>
    </lineage>
</organism>
<dbReference type="EnsemblPlants" id="Solyc12g008395.1.1">
    <property type="protein sequence ID" value="Solyc12g008395.1.1"/>
    <property type="gene ID" value="Solyc12g008395.1"/>
</dbReference>
<evidence type="ECO:0000313" key="8">
    <source>
        <dbReference type="Proteomes" id="UP000004994"/>
    </source>
</evidence>
<proteinExistence type="predicted"/>
<keyword evidence="5" id="KW-0175">Coiled coil</keyword>
<keyword evidence="2" id="KW-0812">Transmembrane</keyword>
<dbReference type="Proteomes" id="UP000004994">
    <property type="component" value="Chromosome 12"/>
</dbReference>
<keyword evidence="4" id="KW-0333">Golgi apparatus</keyword>
<evidence type="ECO:0000256" key="4">
    <source>
        <dbReference type="ARBA" id="ARBA00023034"/>
    </source>
</evidence>
<evidence type="ECO:0000256" key="6">
    <source>
        <dbReference type="ARBA" id="ARBA00023136"/>
    </source>
</evidence>
<sequence length="229" mass="26365">MQKLRVETAAMKRDAEHYSRPVNSCFCPYGGVKEHVELEKRYRELTDLLYYKQTQLEAMASEKAAAAFQLEKEAKRLQEVQLEAERNRSSRRASSSWEEDTDIKALEYVTIKNLLYAFGRHLPLPLHHRHMTRATIQLQKAAKLLDSGAVRATRFLWRCPTARVILLFYLVRTDHLLWKNLSVCPFVLDVSLASPSESPGVNSPIDMTLVDFREERSRGGPPEPPESHE</sequence>
<name>A0A3Q7J3B4_SOLLC</name>
<evidence type="ECO:0000256" key="5">
    <source>
        <dbReference type="ARBA" id="ARBA00023054"/>
    </source>
</evidence>
<reference evidence="7" key="1">
    <citation type="journal article" date="2012" name="Nature">
        <title>The tomato genome sequence provides insights into fleshy fruit evolution.</title>
        <authorList>
            <consortium name="Tomato Genome Consortium"/>
        </authorList>
    </citation>
    <scope>NUCLEOTIDE SEQUENCE [LARGE SCALE GENOMIC DNA]</scope>
    <source>
        <strain evidence="7">cv. Heinz 1706</strain>
    </source>
</reference>
<dbReference type="InterPro" id="IPR019177">
    <property type="entry name" value="Golgin_subfamily_A_member_5"/>
</dbReference>
<dbReference type="GO" id="GO:0000139">
    <property type="term" value="C:Golgi membrane"/>
    <property type="evidence" value="ECO:0007669"/>
    <property type="project" value="UniProtKB-SubCell"/>
</dbReference>
<accession>A0A3Q7J3B4</accession>
<dbReference type="OMA" id="WRYRTAR"/>
<reference evidence="7" key="2">
    <citation type="submission" date="2019-01" db="UniProtKB">
        <authorList>
            <consortium name="EnsemblPlants"/>
        </authorList>
    </citation>
    <scope>IDENTIFICATION</scope>
    <source>
        <strain evidence="7">cv. Heinz 1706</strain>
    </source>
</reference>
<evidence type="ECO:0000256" key="2">
    <source>
        <dbReference type="ARBA" id="ARBA00022692"/>
    </source>
</evidence>
<dbReference type="GO" id="GO:0007030">
    <property type="term" value="P:Golgi organization"/>
    <property type="evidence" value="ECO:0007669"/>
    <property type="project" value="InterPro"/>
</dbReference>
<evidence type="ECO:0000313" key="7">
    <source>
        <dbReference type="EnsemblPlants" id="Solyc12g008395.1.1"/>
    </source>
</evidence>
<dbReference type="AlphaFoldDB" id="A0A3Q7J3B4"/>
<dbReference type="InParanoid" id="A0A3Q7J3B4"/>
<evidence type="ECO:0000256" key="3">
    <source>
        <dbReference type="ARBA" id="ARBA00022989"/>
    </source>
</evidence>
<dbReference type="PANTHER" id="PTHR13815">
    <property type="entry name" value="GOLGIN-84"/>
    <property type="match status" value="1"/>
</dbReference>
<keyword evidence="6" id="KW-0472">Membrane</keyword>
<keyword evidence="8" id="KW-1185">Reference proteome</keyword>